<evidence type="ECO:0000256" key="7">
    <source>
        <dbReference type="ARBA" id="ARBA00022884"/>
    </source>
</evidence>
<dbReference type="Pfam" id="PF03054">
    <property type="entry name" value="tRNA_Me_trans"/>
    <property type="match status" value="1"/>
</dbReference>
<dbReference type="PANTHER" id="PTHR11933">
    <property type="entry name" value="TRNA 5-METHYLAMINOMETHYL-2-THIOURIDYLATE -METHYLTRANSFERASE"/>
    <property type="match status" value="1"/>
</dbReference>
<evidence type="ECO:0000256" key="8">
    <source>
        <dbReference type="ARBA" id="ARBA00023157"/>
    </source>
</evidence>
<evidence type="ECO:0000256" key="10">
    <source>
        <dbReference type="HAMAP-Rule" id="MF_00144"/>
    </source>
</evidence>
<dbReference type="InterPro" id="IPR004506">
    <property type="entry name" value="MnmA-like"/>
</dbReference>
<dbReference type="GO" id="GO:0000049">
    <property type="term" value="F:tRNA binding"/>
    <property type="evidence" value="ECO:0007669"/>
    <property type="project" value="UniProtKB-KW"/>
</dbReference>
<evidence type="ECO:0000256" key="4">
    <source>
        <dbReference type="ARBA" id="ARBA00022694"/>
    </source>
</evidence>
<comment type="catalytic activity">
    <reaction evidence="9 10">
        <text>S-sulfanyl-L-cysteinyl-[protein] + uridine(34) in tRNA + AH2 + ATP = 2-thiouridine(34) in tRNA + L-cysteinyl-[protein] + A + AMP + diphosphate + H(+)</text>
        <dbReference type="Rhea" id="RHEA:47032"/>
        <dbReference type="Rhea" id="RHEA-COMP:10131"/>
        <dbReference type="Rhea" id="RHEA-COMP:11726"/>
        <dbReference type="Rhea" id="RHEA-COMP:11727"/>
        <dbReference type="Rhea" id="RHEA-COMP:11728"/>
        <dbReference type="ChEBI" id="CHEBI:13193"/>
        <dbReference type="ChEBI" id="CHEBI:15378"/>
        <dbReference type="ChEBI" id="CHEBI:17499"/>
        <dbReference type="ChEBI" id="CHEBI:29950"/>
        <dbReference type="ChEBI" id="CHEBI:30616"/>
        <dbReference type="ChEBI" id="CHEBI:33019"/>
        <dbReference type="ChEBI" id="CHEBI:61963"/>
        <dbReference type="ChEBI" id="CHEBI:65315"/>
        <dbReference type="ChEBI" id="CHEBI:87170"/>
        <dbReference type="ChEBI" id="CHEBI:456215"/>
        <dbReference type="EC" id="2.8.1.13"/>
    </reaction>
</comment>
<dbReference type="GO" id="GO:0005737">
    <property type="term" value="C:cytoplasm"/>
    <property type="evidence" value="ECO:0007669"/>
    <property type="project" value="UniProtKB-SubCell"/>
</dbReference>
<keyword evidence="2 10" id="KW-0820">tRNA-binding</keyword>
<evidence type="ECO:0000256" key="1">
    <source>
        <dbReference type="ARBA" id="ARBA00022490"/>
    </source>
</evidence>
<evidence type="ECO:0000256" key="6">
    <source>
        <dbReference type="ARBA" id="ARBA00022840"/>
    </source>
</evidence>
<feature type="domain" description="tRNA-specific 2-thiouridylase MnmA-like central" evidence="12">
    <location>
        <begin position="214"/>
        <end position="270"/>
    </location>
</feature>
<dbReference type="PANTHER" id="PTHR11933:SF5">
    <property type="entry name" value="MITOCHONDRIAL TRNA-SPECIFIC 2-THIOURIDYLASE 1"/>
    <property type="match status" value="1"/>
</dbReference>
<organism evidence="13 14">
    <name type="scientific">Geomonas terrae</name>
    <dbReference type="NCBI Taxonomy" id="2562681"/>
    <lineage>
        <taxon>Bacteria</taxon>
        <taxon>Pseudomonadati</taxon>
        <taxon>Thermodesulfobacteriota</taxon>
        <taxon>Desulfuromonadia</taxon>
        <taxon>Geobacterales</taxon>
        <taxon>Geobacteraceae</taxon>
        <taxon>Geomonas</taxon>
    </lineage>
</organism>
<dbReference type="Gene3D" id="3.40.50.620">
    <property type="entry name" value="HUPs"/>
    <property type="match status" value="1"/>
</dbReference>
<feature type="binding site" evidence="10">
    <location>
        <position position="39"/>
    </location>
    <ligand>
        <name>ATP</name>
        <dbReference type="ChEBI" id="CHEBI:30616"/>
    </ligand>
</feature>
<feature type="binding site" evidence="10">
    <location>
        <position position="123"/>
    </location>
    <ligand>
        <name>ATP</name>
        <dbReference type="ChEBI" id="CHEBI:30616"/>
    </ligand>
</feature>
<keyword evidence="3 10" id="KW-0808">Transferase</keyword>
<dbReference type="SUPFAM" id="SSF52402">
    <property type="entry name" value="Adenine nucleotide alpha hydrolases-like"/>
    <property type="match status" value="1"/>
</dbReference>
<dbReference type="InterPro" id="IPR023382">
    <property type="entry name" value="MnmA-like_central_sf"/>
</dbReference>
<dbReference type="GO" id="GO:0103016">
    <property type="term" value="F:tRNA-uridine 2-sulfurtransferase activity"/>
    <property type="evidence" value="ECO:0007669"/>
    <property type="project" value="UniProtKB-EC"/>
</dbReference>
<feature type="region of interest" description="Interaction with tRNA" evidence="10">
    <location>
        <begin position="302"/>
        <end position="303"/>
    </location>
</feature>
<keyword evidence="1 10" id="KW-0963">Cytoplasm</keyword>
<feature type="region of interest" description="Interaction with tRNA" evidence="10">
    <location>
        <begin position="146"/>
        <end position="148"/>
    </location>
</feature>
<dbReference type="GO" id="GO:0002143">
    <property type="term" value="P:tRNA wobble position uridine thiolation"/>
    <property type="evidence" value="ECO:0007669"/>
    <property type="project" value="TreeGrafter"/>
</dbReference>
<feature type="binding site" evidence="10">
    <location>
        <begin position="13"/>
        <end position="20"/>
    </location>
    <ligand>
        <name>ATP</name>
        <dbReference type="ChEBI" id="CHEBI:30616"/>
    </ligand>
</feature>
<gene>
    <name evidence="10 13" type="primary">mnmA</name>
    <name evidence="13" type="ORF">E4633_12465</name>
</gene>
<sequence>MSLDYKGRKIAVAMSGGVDSSTVAALLKEQGAEVIGINMKLFRREGEDPQAKGDAQVVAEYLGIEFHQVHLEEEFGRLIMDDFRAQYQAGETPNPCVRCNRYVKFGLLLDKALELGADYLATGHYVRTGCDEEGTYHLLKAHYLAKDQSYFLYTLTQRQLSHVIFPLGEMPSKDEVRRLAGEFGIPVAQKSDSQEICFVPGDDYVAFLEQGGRVAGKKGDIVHVNGTVLGRHSGTHRYTIGQRRGLGIAWKEPLYVVAIDAVGGKVVVGEAGILYASGLVACELNWVVPVHGEEVRTTCKIRYRQQPIECSVKLLGEGRGEVRFTEPQKSVTPGQSVVFYQGDELVGGGRIVRALGTEE</sequence>
<keyword evidence="8" id="KW-1015">Disulfide bond</keyword>
<dbReference type="Gene3D" id="2.30.30.280">
    <property type="entry name" value="Adenine nucleotide alpha hydrolases-like domains"/>
    <property type="match status" value="1"/>
</dbReference>
<evidence type="ECO:0000256" key="5">
    <source>
        <dbReference type="ARBA" id="ARBA00022741"/>
    </source>
</evidence>
<dbReference type="InterPro" id="IPR046884">
    <property type="entry name" value="MnmA-like_central"/>
</dbReference>
<proteinExistence type="inferred from homology"/>
<evidence type="ECO:0000313" key="14">
    <source>
        <dbReference type="Proteomes" id="UP000306416"/>
    </source>
</evidence>
<keyword evidence="4 10" id="KW-0819">tRNA processing</keyword>
<feature type="site" description="Interaction with tRNA" evidence="10">
    <location>
        <position position="335"/>
    </location>
</feature>
<dbReference type="RefSeq" id="WP_135870595.1">
    <property type="nucleotide sequence ID" value="NZ_SRSC01000003.1"/>
</dbReference>
<evidence type="ECO:0000256" key="2">
    <source>
        <dbReference type="ARBA" id="ARBA00022555"/>
    </source>
</evidence>
<comment type="similarity">
    <text evidence="10">Belongs to the MnmA/TRMU family.</text>
</comment>
<dbReference type="Pfam" id="PF20259">
    <property type="entry name" value="tRNA_Me_trans_M"/>
    <property type="match status" value="1"/>
</dbReference>
<reference evidence="13 14" key="1">
    <citation type="submission" date="2019-04" db="EMBL/GenBank/DDBJ databases">
        <title>Geobacter oryzae sp. nov., ferric-reducing bacteria isolated from paddy soil.</title>
        <authorList>
            <person name="Xu Z."/>
            <person name="Masuda Y."/>
            <person name="Itoh H."/>
            <person name="Senoo K."/>
        </authorList>
    </citation>
    <scope>NUCLEOTIDE SEQUENCE [LARGE SCALE GENOMIC DNA]</scope>
    <source>
        <strain evidence="13 14">Red111</strain>
    </source>
</reference>
<dbReference type="GO" id="GO:0005524">
    <property type="term" value="F:ATP binding"/>
    <property type="evidence" value="ECO:0007669"/>
    <property type="project" value="UniProtKB-KW"/>
</dbReference>
<comment type="caution">
    <text evidence="13">The sequence shown here is derived from an EMBL/GenBank/DDBJ whole genome shotgun (WGS) entry which is preliminary data.</text>
</comment>
<feature type="active site" description="Cysteine persulfide intermediate" evidence="10">
    <location>
        <position position="197"/>
    </location>
</feature>
<dbReference type="FunFam" id="2.40.30.10:FF:000023">
    <property type="entry name" value="tRNA-specific 2-thiouridylase MnmA"/>
    <property type="match status" value="1"/>
</dbReference>
<dbReference type="AlphaFoldDB" id="A0A4S1CDT3"/>
<dbReference type="InterPro" id="IPR046885">
    <property type="entry name" value="MnmA-like_C"/>
</dbReference>
<dbReference type="FunFam" id="2.30.30.280:FF:000001">
    <property type="entry name" value="tRNA-specific 2-thiouridylase MnmA"/>
    <property type="match status" value="1"/>
</dbReference>
<comment type="subcellular location">
    <subcellularLocation>
        <location evidence="10">Cytoplasm</location>
    </subcellularLocation>
</comment>
<feature type="active site" description="Nucleophile" evidence="10">
    <location>
        <position position="99"/>
    </location>
</feature>
<dbReference type="HAMAP" id="MF_00144">
    <property type="entry name" value="tRNA_thiouridyl_MnmA"/>
    <property type="match status" value="1"/>
</dbReference>
<comment type="caution">
    <text evidence="10">Lacks conserved residue(s) required for the propagation of feature annotation.</text>
</comment>
<feature type="domain" description="tRNA-specific 2-thiouridylase MnmA-like C-terminal" evidence="11">
    <location>
        <begin position="278"/>
        <end position="351"/>
    </location>
</feature>
<evidence type="ECO:0000313" key="13">
    <source>
        <dbReference type="EMBL" id="TGU71156.1"/>
    </source>
</evidence>
<dbReference type="Proteomes" id="UP000306416">
    <property type="component" value="Unassembled WGS sequence"/>
</dbReference>
<evidence type="ECO:0000256" key="9">
    <source>
        <dbReference type="ARBA" id="ARBA00051542"/>
    </source>
</evidence>
<keyword evidence="6 10" id="KW-0067">ATP-binding</keyword>
<dbReference type="CDD" id="cd01998">
    <property type="entry name" value="MnmA_TRMU-like"/>
    <property type="match status" value="1"/>
</dbReference>
<evidence type="ECO:0000259" key="12">
    <source>
        <dbReference type="Pfam" id="PF20259"/>
    </source>
</evidence>
<dbReference type="EC" id="2.8.1.13" evidence="10"/>
<evidence type="ECO:0000256" key="3">
    <source>
        <dbReference type="ARBA" id="ARBA00022679"/>
    </source>
</evidence>
<protein>
    <recommendedName>
        <fullName evidence="10">tRNA-specific 2-thiouridylase MnmA</fullName>
        <ecNumber evidence="10">2.8.1.13</ecNumber>
    </recommendedName>
</protein>
<dbReference type="NCBIfam" id="NF001138">
    <property type="entry name" value="PRK00143.1"/>
    <property type="match status" value="1"/>
</dbReference>
<dbReference type="EMBL" id="SRSC01000003">
    <property type="protein sequence ID" value="TGU71156.1"/>
    <property type="molecule type" value="Genomic_DNA"/>
</dbReference>
<evidence type="ECO:0000259" key="11">
    <source>
        <dbReference type="Pfam" id="PF20258"/>
    </source>
</evidence>
<keyword evidence="14" id="KW-1185">Reference proteome</keyword>
<name>A0A4S1CDT3_9BACT</name>
<dbReference type="Gene3D" id="2.40.30.10">
    <property type="entry name" value="Translation factors"/>
    <property type="match status" value="1"/>
</dbReference>
<feature type="site" description="Interaction with tRNA" evidence="10">
    <location>
        <position position="124"/>
    </location>
</feature>
<dbReference type="InterPro" id="IPR014729">
    <property type="entry name" value="Rossmann-like_a/b/a_fold"/>
</dbReference>
<accession>A0A4S1CDT3</accession>
<keyword evidence="5 10" id="KW-0547">Nucleotide-binding</keyword>
<keyword evidence="7 10" id="KW-0694">RNA-binding</keyword>
<comment type="function">
    <text evidence="10">Catalyzes the 2-thiolation of uridine at the wobble position (U34) of tRNA, leading to the formation of s(2)U34.</text>
</comment>
<dbReference type="Pfam" id="PF20258">
    <property type="entry name" value="tRNA_Me_trans_C"/>
    <property type="match status" value="1"/>
</dbReference>
<dbReference type="NCBIfam" id="TIGR00420">
    <property type="entry name" value="trmU"/>
    <property type="match status" value="1"/>
</dbReference>